<dbReference type="InterPro" id="IPR029016">
    <property type="entry name" value="GAF-like_dom_sf"/>
</dbReference>
<proteinExistence type="predicted"/>
<keyword evidence="3" id="KW-1185">Reference proteome</keyword>
<dbReference type="RefSeq" id="WP_184830937.1">
    <property type="nucleotide sequence ID" value="NZ_JACHMN010000001.1"/>
</dbReference>
<feature type="domain" description="GAF" evidence="1">
    <location>
        <begin position="34"/>
        <end position="164"/>
    </location>
</feature>
<dbReference type="InterPro" id="IPR003018">
    <property type="entry name" value="GAF"/>
</dbReference>
<evidence type="ECO:0000313" key="3">
    <source>
        <dbReference type="Proteomes" id="UP000587527"/>
    </source>
</evidence>
<reference evidence="2 3" key="1">
    <citation type="submission" date="2020-08" db="EMBL/GenBank/DDBJ databases">
        <title>Sequencing the genomes of 1000 actinobacteria strains.</title>
        <authorList>
            <person name="Klenk H.-P."/>
        </authorList>
    </citation>
    <scope>NUCLEOTIDE SEQUENCE [LARGE SCALE GENOMIC DNA]</scope>
    <source>
        <strain evidence="2 3">DSM 45362</strain>
    </source>
</reference>
<dbReference type="PANTHER" id="PTHR43102">
    <property type="entry name" value="SLR1143 PROTEIN"/>
    <property type="match status" value="1"/>
</dbReference>
<dbReference type="Pfam" id="PF01590">
    <property type="entry name" value="GAF"/>
    <property type="match status" value="1"/>
</dbReference>
<gene>
    <name evidence="2" type="ORF">F4553_000220</name>
</gene>
<comment type="caution">
    <text evidence="2">The sequence shown here is derived from an EMBL/GenBank/DDBJ whole genome shotgun (WGS) entry which is preliminary data.</text>
</comment>
<dbReference type="EMBL" id="JACHMN010000001">
    <property type="protein sequence ID" value="MBB5866841.1"/>
    <property type="molecule type" value="Genomic_DNA"/>
</dbReference>
<dbReference type="Gene3D" id="3.30.450.40">
    <property type="match status" value="1"/>
</dbReference>
<accession>A0A841BIW1</accession>
<name>A0A841BIW1_9ACTN</name>
<evidence type="ECO:0000259" key="1">
    <source>
        <dbReference type="Pfam" id="PF01590"/>
    </source>
</evidence>
<sequence>MQISRAKATPARSGLLAQSERLACVAVLAAGPADAFDPFARIVAKVLDAPIALISLVHTDHQTFLGMVGLPEPWATTRSSPVDYSFCQHVVTHGLRSYGDARTDVQVRDSPAVGEIGILAYAGVALHDRAGHVLGAVCAIDTMPRMWSRLDMAGLADVAVACSAEVALRLRGGC</sequence>
<dbReference type="AlphaFoldDB" id="A0A841BIW1"/>
<protein>
    <submittedName>
        <fullName evidence="2">GAF domain-containing protein</fullName>
    </submittedName>
</protein>
<dbReference type="Proteomes" id="UP000587527">
    <property type="component" value="Unassembled WGS sequence"/>
</dbReference>
<dbReference type="SUPFAM" id="SSF55781">
    <property type="entry name" value="GAF domain-like"/>
    <property type="match status" value="1"/>
</dbReference>
<dbReference type="PANTHER" id="PTHR43102:SF2">
    <property type="entry name" value="GAF DOMAIN-CONTAINING PROTEIN"/>
    <property type="match status" value="1"/>
</dbReference>
<organism evidence="2 3">
    <name type="scientific">Allocatelliglobosispora scoriae</name>
    <dbReference type="NCBI Taxonomy" id="643052"/>
    <lineage>
        <taxon>Bacteria</taxon>
        <taxon>Bacillati</taxon>
        <taxon>Actinomycetota</taxon>
        <taxon>Actinomycetes</taxon>
        <taxon>Micromonosporales</taxon>
        <taxon>Micromonosporaceae</taxon>
        <taxon>Allocatelliglobosispora</taxon>
    </lineage>
</organism>
<evidence type="ECO:0000313" key="2">
    <source>
        <dbReference type="EMBL" id="MBB5866841.1"/>
    </source>
</evidence>